<keyword evidence="1" id="KW-0472">Membrane</keyword>
<dbReference type="Proteomes" id="UP001595632">
    <property type="component" value="Unassembled WGS sequence"/>
</dbReference>
<feature type="domain" description="Ice-binding protein C-terminal" evidence="2">
    <location>
        <begin position="113"/>
        <end position="135"/>
    </location>
</feature>
<sequence length="142" mass="15640">MFNVTQIVVYGIETYFGYYGNDWFSEYENKTFGRIDFPNVRIVGYRAGSMIADLAYAAGLGPKTINVGLEGVDEIHIMTKGPDYPSYPGANCVILTFNNDCEHFNLTEVSVEAVPVPASLVLLGTGLFGLFGRRKIAALARR</sequence>
<dbReference type="InterPro" id="IPR013424">
    <property type="entry name" value="Ice-binding_C"/>
</dbReference>
<reference evidence="4" key="1">
    <citation type="journal article" date="2019" name="Int. J. Syst. Evol. Microbiol.">
        <title>The Global Catalogue of Microorganisms (GCM) 10K type strain sequencing project: providing services to taxonomists for standard genome sequencing and annotation.</title>
        <authorList>
            <consortium name="The Broad Institute Genomics Platform"/>
            <consortium name="The Broad Institute Genome Sequencing Center for Infectious Disease"/>
            <person name="Wu L."/>
            <person name="Ma J."/>
        </authorList>
    </citation>
    <scope>NUCLEOTIDE SEQUENCE [LARGE SCALE GENOMIC DNA]</scope>
    <source>
        <strain evidence="4">KCTC 52366</strain>
    </source>
</reference>
<name>A0ABV7GJQ7_9RHOB</name>
<proteinExistence type="predicted"/>
<dbReference type="EMBL" id="JBHRTB010000010">
    <property type="protein sequence ID" value="MFC3141812.1"/>
    <property type="molecule type" value="Genomic_DNA"/>
</dbReference>
<organism evidence="3 4">
    <name type="scientific">Psychromarinibacter halotolerans</name>
    <dbReference type="NCBI Taxonomy" id="1775175"/>
    <lineage>
        <taxon>Bacteria</taxon>
        <taxon>Pseudomonadati</taxon>
        <taxon>Pseudomonadota</taxon>
        <taxon>Alphaproteobacteria</taxon>
        <taxon>Rhodobacterales</taxon>
        <taxon>Paracoccaceae</taxon>
        <taxon>Psychromarinibacter</taxon>
    </lineage>
</organism>
<feature type="transmembrane region" description="Helical" evidence="1">
    <location>
        <begin position="114"/>
        <end position="132"/>
    </location>
</feature>
<gene>
    <name evidence="3" type="ORF">ACFOGP_03780</name>
</gene>
<keyword evidence="4" id="KW-1185">Reference proteome</keyword>
<comment type="caution">
    <text evidence="3">The sequence shown here is derived from an EMBL/GenBank/DDBJ whole genome shotgun (WGS) entry which is preliminary data.</text>
</comment>
<dbReference type="Pfam" id="PF07589">
    <property type="entry name" value="PEP-CTERM"/>
    <property type="match status" value="1"/>
</dbReference>
<dbReference type="RefSeq" id="WP_275631937.1">
    <property type="nucleotide sequence ID" value="NZ_JARGYD010000002.1"/>
</dbReference>
<evidence type="ECO:0000313" key="4">
    <source>
        <dbReference type="Proteomes" id="UP001595632"/>
    </source>
</evidence>
<evidence type="ECO:0000256" key="1">
    <source>
        <dbReference type="SAM" id="Phobius"/>
    </source>
</evidence>
<evidence type="ECO:0000259" key="2">
    <source>
        <dbReference type="Pfam" id="PF07589"/>
    </source>
</evidence>
<protein>
    <submittedName>
        <fullName evidence="3">PEP-CTERM sorting domain-containing protein</fullName>
    </submittedName>
</protein>
<keyword evidence="1" id="KW-0812">Transmembrane</keyword>
<accession>A0ABV7GJQ7</accession>
<keyword evidence="1" id="KW-1133">Transmembrane helix</keyword>
<evidence type="ECO:0000313" key="3">
    <source>
        <dbReference type="EMBL" id="MFC3141812.1"/>
    </source>
</evidence>
<dbReference type="NCBIfam" id="TIGR02595">
    <property type="entry name" value="PEP_CTERM"/>
    <property type="match status" value="1"/>
</dbReference>